<dbReference type="Gene3D" id="3.30.420.40">
    <property type="match status" value="2"/>
</dbReference>
<evidence type="ECO:0000256" key="2">
    <source>
        <dbReference type="ARBA" id="ARBA00022490"/>
    </source>
</evidence>
<keyword evidence="4" id="KW-0067">ATP-binding</keyword>
<dbReference type="AlphaFoldDB" id="A0A841R5H8"/>
<dbReference type="GO" id="GO:0005524">
    <property type="term" value="F:ATP binding"/>
    <property type="evidence" value="ECO:0007669"/>
    <property type="project" value="UniProtKB-KW"/>
</dbReference>
<name>A0A841R5H8_9FIRM</name>
<keyword evidence="3" id="KW-0547">Nucleotide-binding</keyword>
<protein>
    <submittedName>
        <fullName evidence="7">Rod shape-determining protein MreB</fullName>
    </submittedName>
</protein>
<proteinExistence type="inferred from homology"/>
<dbReference type="GeneID" id="93486093"/>
<dbReference type="RefSeq" id="WP_159822740.1">
    <property type="nucleotide sequence ID" value="NZ_CABWNB010000002.1"/>
</dbReference>
<dbReference type="EMBL" id="JACHHI010000003">
    <property type="protein sequence ID" value="MBB6477782.1"/>
    <property type="molecule type" value="Genomic_DNA"/>
</dbReference>
<dbReference type="PRINTS" id="PR01652">
    <property type="entry name" value="SHAPEPROTEIN"/>
</dbReference>
<organism evidence="7 8">
    <name type="scientific">Negativicoccus succinicivorans</name>
    <dbReference type="NCBI Taxonomy" id="620903"/>
    <lineage>
        <taxon>Bacteria</taxon>
        <taxon>Bacillati</taxon>
        <taxon>Bacillota</taxon>
        <taxon>Negativicutes</taxon>
        <taxon>Veillonellales</taxon>
        <taxon>Veillonellaceae</taxon>
        <taxon>Negativicoccus</taxon>
    </lineage>
</organism>
<dbReference type="Proteomes" id="UP000591941">
    <property type="component" value="Unassembled WGS sequence"/>
</dbReference>
<keyword evidence="8" id="KW-1185">Reference proteome</keyword>
<dbReference type="GO" id="GO:0008360">
    <property type="term" value="P:regulation of cell shape"/>
    <property type="evidence" value="ECO:0007669"/>
    <property type="project" value="UniProtKB-KW"/>
</dbReference>
<keyword evidence="5" id="KW-0133">Cell shape</keyword>
<dbReference type="Pfam" id="PF06723">
    <property type="entry name" value="MreB_Mbl"/>
    <property type="match status" value="1"/>
</dbReference>
<comment type="similarity">
    <text evidence="6">Belongs to the FtsA/MreB family.</text>
</comment>
<dbReference type="SUPFAM" id="SSF53067">
    <property type="entry name" value="Actin-like ATPase domain"/>
    <property type="match status" value="2"/>
</dbReference>
<sequence>MKRISMRSLLVGIDPGSLYTRVVVADAQQEISEPSLAAVTTQGEVVAVGTEAAIRLRAEPRGLVAVRPFAGGVVAQQAAAQLLLQSILDKVQRGAVTRPTVCLAVPSLASQVAARAWLHTTRKAGVLETLLVDRGAATAIGTGWDPLRAEAVVAADCGAGFTLTALSGGGYLANDYLPAGGRALSAALRAYLRETYGVMVEPATIQTLVREVAVCVPSVGETQQECTGRLLADGTLTEFTVTSTELLPLVREVTNVWLQRFRRLVRGLSAQAQADLLENGVRLTGGSALLKGFDLALSETIGIPVQVAKEPFGTVARGSMLALNRRAEWPYLLVGGNVGRNE</sequence>
<evidence type="ECO:0000256" key="6">
    <source>
        <dbReference type="ARBA" id="ARBA00023458"/>
    </source>
</evidence>
<dbReference type="PANTHER" id="PTHR42749:SF1">
    <property type="entry name" value="CELL SHAPE-DETERMINING PROTEIN MREB"/>
    <property type="match status" value="1"/>
</dbReference>
<gene>
    <name evidence="7" type="ORF">HNR45_000815</name>
</gene>
<dbReference type="OrthoDB" id="9768127at2"/>
<evidence type="ECO:0000256" key="1">
    <source>
        <dbReference type="ARBA" id="ARBA00004496"/>
    </source>
</evidence>
<comment type="subcellular location">
    <subcellularLocation>
        <location evidence="1">Cytoplasm</location>
    </subcellularLocation>
</comment>
<reference evidence="7 8" key="1">
    <citation type="submission" date="2020-08" db="EMBL/GenBank/DDBJ databases">
        <title>Genomic Encyclopedia of Type Strains, Phase IV (KMG-IV): sequencing the most valuable type-strain genomes for metagenomic binning, comparative biology and taxonomic classification.</title>
        <authorList>
            <person name="Goeker M."/>
        </authorList>
    </citation>
    <scope>NUCLEOTIDE SEQUENCE [LARGE SCALE GENOMIC DNA]</scope>
    <source>
        <strain evidence="7 8">DSM 21255</strain>
    </source>
</reference>
<evidence type="ECO:0000313" key="7">
    <source>
        <dbReference type="EMBL" id="MBB6477782.1"/>
    </source>
</evidence>
<dbReference type="InterPro" id="IPR043129">
    <property type="entry name" value="ATPase_NBD"/>
</dbReference>
<dbReference type="InterPro" id="IPR056546">
    <property type="entry name" value="MreB_MamK-like"/>
</dbReference>
<dbReference type="PANTHER" id="PTHR42749">
    <property type="entry name" value="CELL SHAPE-DETERMINING PROTEIN MREB"/>
    <property type="match status" value="1"/>
</dbReference>
<dbReference type="InterPro" id="IPR004753">
    <property type="entry name" value="MreB"/>
</dbReference>
<evidence type="ECO:0000256" key="4">
    <source>
        <dbReference type="ARBA" id="ARBA00022840"/>
    </source>
</evidence>
<accession>A0A841R5H8</accession>
<keyword evidence="2" id="KW-0963">Cytoplasm</keyword>
<dbReference type="GO" id="GO:0000902">
    <property type="term" value="P:cell morphogenesis"/>
    <property type="evidence" value="ECO:0007669"/>
    <property type="project" value="InterPro"/>
</dbReference>
<evidence type="ECO:0000256" key="3">
    <source>
        <dbReference type="ARBA" id="ARBA00022741"/>
    </source>
</evidence>
<evidence type="ECO:0000313" key="8">
    <source>
        <dbReference type="Proteomes" id="UP000591941"/>
    </source>
</evidence>
<dbReference type="GO" id="GO:0005737">
    <property type="term" value="C:cytoplasm"/>
    <property type="evidence" value="ECO:0007669"/>
    <property type="project" value="UniProtKB-SubCell"/>
</dbReference>
<evidence type="ECO:0000256" key="5">
    <source>
        <dbReference type="ARBA" id="ARBA00022960"/>
    </source>
</evidence>
<comment type="caution">
    <text evidence="7">The sequence shown here is derived from an EMBL/GenBank/DDBJ whole genome shotgun (WGS) entry which is preliminary data.</text>
</comment>